<dbReference type="Pfam" id="PF10070">
    <property type="entry name" value="DabA"/>
    <property type="match status" value="1"/>
</dbReference>
<keyword evidence="4 6" id="KW-0862">Zinc</keyword>
<keyword evidence="5 6" id="KW-0472">Membrane</keyword>
<dbReference type="GO" id="GO:0005886">
    <property type="term" value="C:plasma membrane"/>
    <property type="evidence" value="ECO:0007669"/>
    <property type="project" value="UniProtKB-SubCell"/>
</dbReference>
<keyword evidence="3 6" id="KW-0479">Metal-binding</keyword>
<evidence type="ECO:0000256" key="1">
    <source>
        <dbReference type="ARBA" id="ARBA00022448"/>
    </source>
</evidence>
<name>A0A839ECA5_9MICO</name>
<comment type="caution">
    <text evidence="7">The sequence shown here is derived from an EMBL/GenBank/DDBJ whole genome shotgun (WGS) entry which is preliminary data.</text>
</comment>
<evidence type="ECO:0000313" key="7">
    <source>
        <dbReference type="EMBL" id="MBA8847874.1"/>
    </source>
</evidence>
<keyword evidence="8" id="KW-1185">Reference proteome</keyword>
<sequence>MTTLLPTTARILRARADAEIAANVIAPYYGLDAAIAVNPVLPSLRAGMPAALRSAAPALGARGSADERWFRAQLERGRISTAELAAAIRAALPSPSGAGAPLALADESDGALVDGFLAGAPGDAAATAAPHRAAAPDEIDERLTRWCRAALAPEAAAWPVPVAELGFYGAWRAVASVDASIPRSGRRRIEDAPTAAGAALAAALEATGLPADERAAALRRELARTPGWTAYVRWRAETSGDVEVVDLLAVRLTLRDALGAPIPEAPAEARVERDALGLDPVERAFVWQAAFEARVHERLLSRVRAAPATPADPAPGAHLVFCIDVRSEGIRRHLEAQGDYATSGFAGFFGIAAEVEPLAASAASAACPVLLTPRYRVSERPVPGAWRGAKSLVDRLAGGRAWRSALKAPDSVAGAPLGWAEVTGWLWGPVAAGRSILAGAATRGRRADDPAGAPATLFDVDSALSVDDQLATAEVILRTMGMTEPDAPLIVLVGHGSTTTNNAYRTALDCGACGGHRGAPNARIAAAILNSASVRAGLATRGIDIPAETVFLAAEHDTVSDAITIVDSSSLPAERRGELDALLADAARAADGLQAERAAELPGARAAAGRSRLERRGRDWAQVYPEWGLARNAAIIIGPRSRTAGVDLERRAFLHSYDPEADVDGQALETILTAPLVVAHWINAQYYFSAVDPEVFGAGSKTVHNLVGGAGVLTGPDGDLRIGLPWQSIGTRAGLHHEPVRLLAVVDAPLERIDDIIRRADIVADLVHGDWVVLVAPGAEPGTWVRRMREGWAPYPLTTSTSAAKAVTAATPDQKEAA</sequence>
<comment type="subcellular location">
    <subcellularLocation>
        <location evidence="6">Cell membrane</location>
        <topology evidence="6">Peripheral membrane protein</topology>
    </subcellularLocation>
</comment>
<comment type="similarity">
    <text evidence="6">Belongs to the inorganic carbon transporter (TC 9.A.2) DabA family.</text>
</comment>
<comment type="cofactor">
    <cofactor evidence="6">
        <name>Zn(2+)</name>
        <dbReference type="ChEBI" id="CHEBI:29105"/>
    </cofactor>
</comment>
<dbReference type="GO" id="GO:0008270">
    <property type="term" value="F:zinc ion binding"/>
    <property type="evidence" value="ECO:0007669"/>
    <property type="project" value="UniProtKB-UniRule"/>
</dbReference>
<accession>A0A839ECA5</accession>
<comment type="function">
    <text evidence="6">Part of an energy-coupled inorganic carbon pump.</text>
</comment>
<comment type="subunit">
    <text evidence="6">Forms a complex with DabB.</text>
</comment>
<feature type="binding site" evidence="6">
    <location>
        <position position="510"/>
    </location>
    <ligand>
        <name>Zn(2+)</name>
        <dbReference type="ChEBI" id="CHEBI:29105"/>
    </ligand>
</feature>
<evidence type="ECO:0000256" key="5">
    <source>
        <dbReference type="ARBA" id="ARBA00023136"/>
    </source>
</evidence>
<feature type="binding site" evidence="6">
    <location>
        <position position="324"/>
    </location>
    <ligand>
        <name>Zn(2+)</name>
        <dbReference type="ChEBI" id="CHEBI:29105"/>
    </ligand>
</feature>
<gene>
    <name evidence="6" type="primary">dabA</name>
    <name evidence="7" type="ORF">FHX53_001466</name>
</gene>
<evidence type="ECO:0000256" key="4">
    <source>
        <dbReference type="ARBA" id="ARBA00022833"/>
    </source>
</evidence>
<dbReference type="Proteomes" id="UP000585905">
    <property type="component" value="Unassembled WGS sequence"/>
</dbReference>
<keyword evidence="2 6" id="KW-1003">Cell membrane</keyword>
<evidence type="ECO:0000313" key="8">
    <source>
        <dbReference type="Proteomes" id="UP000585905"/>
    </source>
</evidence>
<dbReference type="HAMAP" id="MF_01871">
    <property type="entry name" value="DabA"/>
    <property type="match status" value="1"/>
</dbReference>
<feature type="binding site" evidence="6">
    <location>
        <position position="322"/>
    </location>
    <ligand>
        <name>Zn(2+)</name>
        <dbReference type="ChEBI" id="CHEBI:29105"/>
    </ligand>
</feature>
<keyword evidence="1 6" id="KW-0813">Transport</keyword>
<dbReference type="AlphaFoldDB" id="A0A839ECA5"/>
<evidence type="ECO:0000256" key="3">
    <source>
        <dbReference type="ARBA" id="ARBA00022723"/>
    </source>
</evidence>
<reference evidence="7 8" key="1">
    <citation type="submission" date="2020-07" db="EMBL/GenBank/DDBJ databases">
        <title>Sequencing the genomes of 1000 actinobacteria strains.</title>
        <authorList>
            <person name="Klenk H.-P."/>
        </authorList>
    </citation>
    <scope>NUCLEOTIDE SEQUENCE [LARGE SCALE GENOMIC DNA]</scope>
    <source>
        <strain evidence="7 8">DSM 19663</strain>
    </source>
</reference>
<feature type="binding site" evidence="6">
    <location>
        <position position="495"/>
    </location>
    <ligand>
        <name>Zn(2+)</name>
        <dbReference type="ChEBI" id="CHEBI:29105"/>
    </ligand>
</feature>
<evidence type="ECO:0000256" key="6">
    <source>
        <dbReference type="HAMAP-Rule" id="MF_01871"/>
    </source>
</evidence>
<organism evidence="7 8">
    <name type="scientific">Microcella alkalica</name>
    <dbReference type="NCBI Taxonomy" id="355930"/>
    <lineage>
        <taxon>Bacteria</taxon>
        <taxon>Bacillati</taxon>
        <taxon>Actinomycetota</taxon>
        <taxon>Actinomycetes</taxon>
        <taxon>Micrococcales</taxon>
        <taxon>Microbacteriaceae</taxon>
        <taxon>Microcella</taxon>
    </lineage>
</organism>
<dbReference type="PANTHER" id="PTHR38344:SF1">
    <property type="entry name" value="INORGANIC CARBON TRANSPORTER SUBUNIT DABA-RELATED"/>
    <property type="match status" value="1"/>
</dbReference>
<dbReference type="PANTHER" id="PTHR38344">
    <property type="entry name" value="UPF0753 PROTEIN AQ_863"/>
    <property type="match status" value="1"/>
</dbReference>
<dbReference type="RefSeq" id="WP_182490699.1">
    <property type="nucleotide sequence ID" value="NZ_JACGWX010000003.1"/>
</dbReference>
<evidence type="ECO:0000256" key="2">
    <source>
        <dbReference type="ARBA" id="ARBA00022475"/>
    </source>
</evidence>
<protein>
    <recommendedName>
        <fullName evidence="6">Probable inorganic carbon transporter subunit DabA</fullName>
    </recommendedName>
</protein>
<dbReference type="InterPro" id="IPR018752">
    <property type="entry name" value="DabA"/>
</dbReference>
<dbReference type="EMBL" id="JACGWX010000003">
    <property type="protein sequence ID" value="MBA8847874.1"/>
    <property type="molecule type" value="Genomic_DNA"/>
</dbReference>
<proteinExistence type="inferred from homology"/>